<gene>
    <name evidence="1" type="ORF">Poly21_14830</name>
</gene>
<dbReference type="AlphaFoldDB" id="A0A5C6C730"/>
<evidence type="ECO:0000313" key="2">
    <source>
        <dbReference type="Proteomes" id="UP000319908"/>
    </source>
</evidence>
<keyword evidence="2" id="KW-1185">Reference proteome</keyword>
<accession>A0A5C6C730</accession>
<reference evidence="1 2" key="1">
    <citation type="journal article" date="2020" name="Antonie Van Leeuwenhoek">
        <title>Rhodopirellula heiligendammensis sp. nov., Rhodopirellula pilleata sp. nov., and Rhodopirellula solitaria sp. nov. isolated from natural or artificial marine surfaces in Northern Germany and California, USA, and emended description of the genus Rhodopirellula.</title>
        <authorList>
            <person name="Kallscheuer N."/>
            <person name="Wiegand S."/>
            <person name="Jogler M."/>
            <person name="Boedeker C."/>
            <person name="Peeters S.H."/>
            <person name="Rast P."/>
            <person name="Heuer A."/>
            <person name="Jetten M.S.M."/>
            <person name="Rohde M."/>
            <person name="Jogler C."/>
        </authorList>
    </citation>
    <scope>NUCLEOTIDE SEQUENCE [LARGE SCALE GENOMIC DNA]</scope>
    <source>
        <strain evidence="1 2">Poly21</strain>
    </source>
</reference>
<comment type="caution">
    <text evidence="1">The sequence shown here is derived from an EMBL/GenBank/DDBJ whole genome shotgun (WGS) entry which is preliminary data.</text>
</comment>
<dbReference type="Proteomes" id="UP000319908">
    <property type="component" value="Unassembled WGS sequence"/>
</dbReference>
<organism evidence="1 2">
    <name type="scientific">Allorhodopirellula heiligendammensis</name>
    <dbReference type="NCBI Taxonomy" id="2714739"/>
    <lineage>
        <taxon>Bacteria</taxon>
        <taxon>Pseudomonadati</taxon>
        <taxon>Planctomycetota</taxon>
        <taxon>Planctomycetia</taxon>
        <taxon>Pirellulales</taxon>
        <taxon>Pirellulaceae</taxon>
        <taxon>Allorhodopirellula</taxon>
    </lineage>
</organism>
<name>A0A5C6C730_9BACT</name>
<proteinExistence type="predicted"/>
<sequence length="52" mass="5607">MASEFDILRKRLKKTLQVVLAKAFFASKALESAGFHGTPERFSGATNPPLAG</sequence>
<protein>
    <submittedName>
        <fullName evidence="1">Uncharacterized protein</fullName>
    </submittedName>
</protein>
<evidence type="ECO:0000313" key="1">
    <source>
        <dbReference type="EMBL" id="TWU19311.1"/>
    </source>
</evidence>
<dbReference type="EMBL" id="SJPU01000001">
    <property type="protein sequence ID" value="TWU19311.1"/>
    <property type="molecule type" value="Genomic_DNA"/>
</dbReference>